<evidence type="ECO:0000313" key="3">
    <source>
        <dbReference type="Proteomes" id="UP001200145"/>
    </source>
</evidence>
<gene>
    <name evidence="2" type="ORF">L0U88_00960</name>
</gene>
<evidence type="ECO:0000313" key="2">
    <source>
        <dbReference type="EMBL" id="MCF1713193.1"/>
    </source>
</evidence>
<dbReference type="InterPro" id="IPR036938">
    <property type="entry name" value="PAP2/HPO_sf"/>
</dbReference>
<evidence type="ECO:0000259" key="1">
    <source>
        <dbReference type="SMART" id="SM00014"/>
    </source>
</evidence>
<protein>
    <submittedName>
        <fullName evidence="2">Phosphatase PAP2 family protein</fullName>
    </submittedName>
</protein>
<proteinExistence type="predicted"/>
<name>A0ABS9BDJ9_9BACT</name>
<dbReference type="EMBL" id="JAKEVY010000001">
    <property type="protein sequence ID" value="MCF1713193.1"/>
    <property type="molecule type" value="Genomic_DNA"/>
</dbReference>
<dbReference type="PANTHER" id="PTHR14969">
    <property type="entry name" value="SPHINGOSINE-1-PHOSPHATE PHOSPHOHYDROLASE"/>
    <property type="match status" value="1"/>
</dbReference>
<dbReference type="SMART" id="SM00014">
    <property type="entry name" value="acidPPc"/>
    <property type="match status" value="1"/>
</dbReference>
<dbReference type="CDD" id="cd03394">
    <property type="entry name" value="PAP2_like_5"/>
    <property type="match status" value="1"/>
</dbReference>
<sequence length="134" mass="14524">MKLAAWNVGKTILISTGITAALKFSVNRNRPFADYPVDIPKAGAGGSPSFPSGHTSQAFATATALYLEYPKWYVAVPAFGWASAVGYSRMYLGVHYPSDVLAGALVGSGSALLNRQINRWIHKKPHHTEHVVHF</sequence>
<organism evidence="2 3">
    <name type="scientific">Flavihumibacter fluminis</name>
    <dbReference type="NCBI Taxonomy" id="2909236"/>
    <lineage>
        <taxon>Bacteria</taxon>
        <taxon>Pseudomonadati</taxon>
        <taxon>Bacteroidota</taxon>
        <taxon>Chitinophagia</taxon>
        <taxon>Chitinophagales</taxon>
        <taxon>Chitinophagaceae</taxon>
        <taxon>Flavihumibacter</taxon>
    </lineage>
</organism>
<dbReference type="Pfam" id="PF01569">
    <property type="entry name" value="PAP2"/>
    <property type="match status" value="1"/>
</dbReference>
<keyword evidence="3" id="KW-1185">Reference proteome</keyword>
<comment type="caution">
    <text evidence="2">The sequence shown here is derived from an EMBL/GenBank/DDBJ whole genome shotgun (WGS) entry which is preliminary data.</text>
</comment>
<reference evidence="2 3" key="1">
    <citation type="submission" date="2022-01" db="EMBL/GenBank/DDBJ databases">
        <title>Flavihumibacter sp. nov., isolated from sediment of a river.</title>
        <authorList>
            <person name="Liu H."/>
        </authorList>
    </citation>
    <scope>NUCLEOTIDE SEQUENCE [LARGE SCALE GENOMIC DNA]</scope>
    <source>
        <strain evidence="2 3">RY-1</strain>
    </source>
</reference>
<dbReference type="Gene3D" id="1.20.144.10">
    <property type="entry name" value="Phosphatidic acid phosphatase type 2/haloperoxidase"/>
    <property type="match status" value="1"/>
</dbReference>
<dbReference type="PANTHER" id="PTHR14969:SF13">
    <property type="entry name" value="AT30094P"/>
    <property type="match status" value="1"/>
</dbReference>
<dbReference type="Proteomes" id="UP001200145">
    <property type="component" value="Unassembled WGS sequence"/>
</dbReference>
<dbReference type="InterPro" id="IPR000326">
    <property type="entry name" value="PAP2/HPO"/>
</dbReference>
<accession>A0ABS9BDJ9</accession>
<feature type="domain" description="Phosphatidic acid phosphatase type 2/haloperoxidase" evidence="1">
    <location>
        <begin position="7"/>
        <end position="115"/>
    </location>
</feature>
<dbReference type="SUPFAM" id="SSF48317">
    <property type="entry name" value="Acid phosphatase/Vanadium-dependent haloperoxidase"/>
    <property type="match status" value="1"/>
</dbReference>